<gene>
    <name evidence="1" type="ORF">AFUS01_LOCUS25597</name>
</gene>
<keyword evidence="2" id="KW-1185">Reference proteome</keyword>
<evidence type="ECO:0000313" key="1">
    <source>
        <dbReference type="EMBL" id="CAG7787070.1"/>
    </source>
</evidence>
<organism evidence="1 2">
    <name type="scientific">Allacma fusca</name>
    <dbReference type="NCBI Taxonomy" id="39272"/>
    <lineage>
        <taxon>Eukaryota</taxon>
        <taxon>Metazoa</taxon>
        <taxon>Ecdysozoa</taxon>
        <taxon>Arthropoda</taxon>
        <taxon>Hexapoda</taxon>
        <taxon>Collembola</taxon>
        <taxon>Symphypleona</taxon>
        <taxon>Sminthuridae</taxon>
        <taxon>Allacma</taxon>
    </lineage>
</organism>
<proteinExistence type="predicted"/>
<reference evidence="1" key="1">
    <citation type="submission" date="2021-06" db="EMBL/GenBank/DDBJ databases">
        <authorList>
            <person name="Hodson N. C."/>
            <person name="Mongue J. A."/>
            <person name="Jaron S. K."/>
        </authorList>
    </citation>
    <scope>NUCLEOTIDE SEQUENCE</scope>
</reference>
<comment type="caution">
    <text evidence="1">The sequence shown here is derived from an EMBL/GenBank/DDBJ whole genome shotgun (WGS) entry which is preliminary data.</text>
</comment>
<name>A0A8J2KI44_9HEXA</name>
<accession>A0A8J2KI44</accession>
<dbReference type="Proteomes" id="UP000708208">
    <property type="component" value="Unassembled WGS sequence"/>
</dbReference>
<dbReference type="EMBL" id="CAJVCH010331319">
    <property type="protein sequence ID" value="CAG7787070.1"/>
    <property type="molecule type" value="Genomic_DNA"/>
</dbReference>
<sequence>MRKETFDLGMSGAGEHIKVRWLSLEAPANGLLAP</sequence>
<feature type="non-terminal residue" evidence="1">
    <location>
        <position position="34"/>
    </location>
</feature>
<evidence type="ECO:0000313" key="2">
    <source>
        <dbReference type="Proteomes" id="UP000708208"/>
    </source>
</evidence>
<dbReference type="AlphaFoldDB" id="A0A8J2KI44"/>
<protein>
    <submittedName>
        <fullName evidence="1">Uncharacterized protein</fullName>
    </submittedName>
</protein>